<proteinExistence type="predicted"/>
<keyword evidence="1" id="KW-0812">Transmembrane</keyword>
<dbReference type="RefSeq" id="WP_245135274.1">
    <property type="nucleotide sequence ID" value="NZ_JALAYX010000001.1"/>
</dbReference>
<sequence length="204" mass="22606">MVMKNALEGWKLTLLLVGGLLIMTAVALALAANPVEASRLVIRWTARCSVALFLAAFTASSLVRLVPIRITHWLSRNRRYLGLAFAASHSIHLMAIISLATQDQVLFWQLTNYGTLVSGGLAYVFIFAMATTSFDRTAAMLGSRLWRLLHRAGAWYIWTSFVVTFGKRFVMDTAYLPAMVLIFLALAIKLLARLRGSRTKSTPA</sequence>
<feature type="transmembrane region" description="Helical" evidence="1">
    <location>
        <begin position="175"/>
        <end position="192"/>
    </location>
</feature>
<evidence type="ECO:0008006" key="4">
    <source>
        <dbReference type="Google" id="ProtNLM"/>
    </source>
</evidence>
<accession>A0ABT0CX44</accession>
<feature type="transmembrane region" description="Helical" evidence="1">
    <location>
        <begin position="80"/>
        <end position="101"/>
    </location>
</feature>
<name>A0ABT0CX44_9HYPH</name>
<feature type="transmembrane region" description="Helical" evidence="1">
    <location>
        <begin position="113"/>
        <end position="131"/>
    </location>
</feature>
<comment type="caution">
    <text evidence="2">The sequence shown here is derived from an EMBL/GenBank/DDBJ whole genome shotgun (WGS) entry which is preliminary data.</text>
</comment>
<dbReference type="EMBL" id="JALAYX010000001">
    <property type="protein sequence ID" value="MCJ8237731.1"/>
    <property type="molecule type" value="Genomic_DNA"/>
</dbReference>
<keyword evidence="2" id="KW-0614">Plasmid</keyword>
<evidence type="ECO:0000313" key="3">
    <source>
        <dbReference type="Proteomes" id="UP001522662"/>
    </source>
</evidence>
<reference evidence="2 3" key="1">
    <citation type="submission" date="2022-03" db="EMBL/GenBank/DDBJ databases">
        <title>Rhizobium SSM4.3 sp. nov., isolated from Sediment (Gouqi Island).</title>
        <authorList>
            <person name="Chen G."/>
        </authorList>
    </citation>
    <scope>NUCLEOTIDE SEQUENCE [LARGE SCALE GENOMIC DNA]</scope>
    <source>
        <strain evidence="2 3">SSM4.3</strain>
        <plasmid evidence="2">unnamed</plasmid>
    </source>
</reference>
<keyword evidence="1" id="KW-1133">Transmembrane helix</keyword>
<evidence type="ECO:0000313" key="2">
    <source>
        <dbReference type="EMBL" id="MCJ8237731.1"/>
    </source>
</evidence>
<evidence type="ECO:0000256" key="1">
    <source>
        <dbReference type="SAM" id="Phobius"/>
    </source>
</evidence>
<feature type="transmembrane region" description="Helical" evidence="1">
    <location>
        <begin position="152"/>
        <end position="169"/>
    </location>
</feature>
<protein>
    <recommendedName>
        <fullName evidence="4">Ferric oxidoreductase domain-containing protein</fullName>
    </recommendedName>
</protein>
<dbReference type="Proteomes" id="UP001522662">
    <property type="component" value="Unassembled WGS sequence"/>
</dbReference>
<keyword evidence="3" id="KW-1185">Reference proteome</keyword>
<geneLocation type="plasmid" evidence="2">
    <name>unnamed</name>
</geneLocation>
<keyword evidence="1" id="KW-0472">Membrane</keyword>
<organism evidence="2 3">
    <name type="scientific">Peteryoungia algae</name>
    <dbReference type="NCBI Taxonomy" id="2919917"/>
    <lineage>
        <taxon>Bacteria</taxon>
        <taxon>Pseudomonadati</taxon>
        <taxon>Pseudomonadota</taxon>
        <taxon>Alphaproteobacteria</taxon>
        <taxon>Hyphomicrobiales</taxon>
        <taxon>Rhizobiaceae</taxon>
        <taxon>Peteryoungia</taxon>
    </lineage>
</organism>
<gene>
    <name evidence="2" type="ORF">MKJ03_05280</name>
</gene>
<feature type="transmembrane region" description="Helical" evidence="1">
    <location>
        <begin position="41"/>
        <end position="59"/>
    </location>
</feature>